<proteinExistence type="inferred from homology"/>
<evidence type="ECO:0000259" key="4">
    <source>
        <dbReference type="Pfam" id="PF17172"/>
    </source>
</evidence>
<dbReference type="InterPro" id="IPR040079">
    <property type="entry name" value="Glutathione_S-Trfase"/>
</dbReference>
<evidence type="ECO:0000313" key="5">
    <source>
        <dbReference type="EMBL" id="KAK6187002.1"/>
    </source>
</evidence>
<keyword evidence="6" id="KW-1185">Reference proteome</keyword>
<dbReference type="SUPFAM" id="SSF52833">
    <property type="entry name" value="Thioredoxin-like"/>
    <property type="match status" value="1"/>
</dbReference>
<evidence type="ECO:0000259" key="3">
    <source>
        <dbReference type="Pfam" id="PF17171"/>
    </source>
</evidence>
<dbReference type="CDD" id="cd03193">
    <property type="entry name" value="GST_C_Metaxin"/>
    <property type="match status" value="1"/>
</dbReference>
<dbReference type="AlphaFoldDB" id="A0AAN8PVW4"/>
<evidence type="ECO:0000256" key="1">
    <source>
        <dbReference type="ARBA" id="ARBA00006475"/>
    </source>
</evidence>
<reference evidence="5 6" key="1">
    <citation type="submission" date="2024-01" db="EMBL/GenBank/DDBJ databases">
        <title>The genome of the rayed Mediterranean limpet Patella caerulea (Linnaeus, 1758).</title>
        <authorList>
            <person name="Anh-Thu Weber A."/>
            <person name="Halstead-Nussloch G."/>
        </authorList>
    </citation>
    <scope>NUCLEOTIDE SEQUENCE [LARGE SCALE GENOMIC DNA]</scope>
    <source>
        <strain evidence="5">AATW-2023a</strain>
        <tissue evidence="5">Whole specimen</tissue>
    </source>
</reference>
<dbReference type="PANTHER" id="PTHR12289">
    <property type="entry name" value="METAXIN RELATED"/>
    <property type="match status" value="1"/>
</dbReference>
<feature type="domain" description="Thioredoxin-like fold" evidence="4">
    <location>
        <begin position="71"/>
        <end position="163"/>
    </location>
</feature>
<name>A0AAN8PVW4_PATCE</name>
<dbReference type="InterPro" id="IPR036249">
    <property type="entry name" value="Thioredoxin-like_sf"/>
</dbReference>
<gene>
    <name evidence="5" type="ORF">SNE40_006256</name>
</gene>
<comment type="similarity">
    <text evidence="1">Belongs to the FAX family.</text>
</comment>
<dbReference type="SFLD" id="SFLDG01180">
    <property type="entry name" value="SUF1"/>
    <property type="match status" value="1"/>
</dbReference>
<dbReference type="InterPro" id="IPR026928">
    <property type="entry name" value="FAX/IsoI-like"/>
</dbReference>
<protein>
    <submittedName>
        <fullName evidence="5">Uncharacterized protein</fullName>
    </submittedName>
</protein>
<dbReference type="Gene3D" id="3.40.30.10">
    <property type="entry name" value="Glutaredoxin"/>
    <property type="match status" value="1"/>
</dbReference>
<dbReference type="SFLD" id="SFLDG01200">
    <property type="entry name" value="SUF1.1"/>
    <property type="match status" value="1"/>
</dbReference>
<comment type="caution">
    <text evidence="5">The sequence shown here is derived from an EMBL/GenBank/DDBJ whole genome shotgun (WGS) entry which is preliminary data.</text>
</comment>
<dbReference type="EMBL" id="JAZGQO010000005">
    <property type="protein sequence ID" value="KAK6187002.1"/>
    <property type="molecule type" value="Genomic_DNA"/>
</dbReference>
<evidence type="ECO:0000256" key="2">
    <source>
        <dbReference type="SAM" id="Phobius"/>
    </source>
</evidence>
<keyword evidence="2" id="KW-1133">Transmembrane helix</keyword>
<dbReference type="SUPFAM" id="SSF47616">
    <property type="entry name" value="GST C-terminal domain-like"/>
    <property type="match status" value="1"/>
</dbReference>
<dbReference type="Proteomes" id="UP001347796">
    <property type="component" value="Unassembled WGS sequence"/>
</dbReference>
<accession>A0AAN8PVW4</accession>
<dbReference type="PANTHER" id="PTHR12289:SF41">
    <property type="entry name" value="FAILED AXON CONNECTIONS-RELATED"/>
    <property type="match status" value="1"/>
</dbReference>
<feature type="transmembrane region" description="Helical" evidence="2">
    <location>
        <begin position="20"/>
        <end position="38"/>
    </location>
</feature>
<feature type="domain" description="Metaxin glutathione S-transferase" evidence="3">
    <location>
        <begin position="207"/>
        <end position="269"/>
    </location>
</feature>
<dbReference type="InterPro" id="IPR012336">
    <property type="entry name" value="Thioredoxin-like_fold"/>
</dbReference>
<keyword evidence="2" id="KW-0812">Transmembrane</keyword>
<sequence>MMLSLEEVKDFVHSHDPNNYLVIAGGVLAASALTFGLYKKITGKRTKKVIPKDVVIVHGCGRGPYCPSLSPFCLKVETYLRMNRIPYQSDKDLEMSSKGKIPWIEYNGKVVNDSSFILQYFNKKLSIDVDRVLTDKERAISRAFQKMIEENLLWCVALSRWVYGYTDSRWTGFGWFIPKVIGRTVAKNAWAAGIGRHTQSEVEHIFDDDMKALSDFLGSKDFMMGSEPTEIDCTAFGMLAQIVWHSPKQPCETWIKEKYPNLKEYCLRMKDLFWEDWDECITHGGTREATR</sequence>
<dbReference type="InterPro" id="IPR036282">
    <property type="entry name" value="Glutathione-S-Trfase_C_sf"/>
</dbReference>
<dbReference type="SFLD" id="SFLDS00019">
    <property type="entry name" value="Glutathione_Transferase_(cytos"/>
    <property type="match status" value="1"/>
</dbReference>
<dbReference type="Gene3D" id="1.20.1050.10">
    <property type="match status" value="1"/>
</dbReference>
<dbReference type="InterPro" id="IPR050931">
    <property type="entry name" value="Mito_Protein_Transport_Metaxin"/>
</dbReference>
<dbReference type="GO" id="GO:0005737">
    <property type="term" value="C:cytoplasm"/>
    <property type="evidence" value="ECO:0007669"/>
    <property type="project" value="TreeGrafter"/>
</dbReference>
<evidence type="ECO:0000313" key="6">
    <source>
        <dbReference type="Proteomes" id="UP001347796"/>
    </source>
</evidence>
<keyword evidence="2" id="KW-0472">Membrane</keyword>
<dbReference type="InterPro" id="IPR033468">
    <property type="entry name" value="Metaxin_GST"/>
</dbReference>
<dbReference type="Pfam" id="PF17171">
    <property type="entry name" value="GST_C_6"/>
    <property type="match status" value="1"/>
</dbReference>
<dbReference type="Pfam" id="PF17172">
    <property type="entry name" value="GST_N_4"/>
    <property type="match status" value="1"/>
</dbReference>
<organism evidence="5 6">
    <name type="scientific">Patella caerulea</name>
    <name type="common">Rayed Mediterranean limpet</name>
    <dbReference type="NCBI Taxonomy" id="87958"/>
    <lineage>
        <taxon>Eukaryota</taxon>
        <taxon>Metazoa</taxon>
        <taxon>Spiralia</taxon>
        <taxon>Lophotrochozoa</taxon>
        <taxon>Mollusca</taxon>
        <taxon>Gastropoda</taxon>
        <taxon>Patellogastropoda</taxon>
        <taxon>Patelloidea</taxon>
        <taxon>Patellidae</taxon>
        <taxon>Patella</taxon>
    </lineage>
</organism>